<evidence type="ECO:0000313" key="4">
    <source>
        <dbReference type="Proteomes" id="UP000177082"/>
    </source>
</evidence>
<proteinExistence type="predicted"/>
<evidence type="ECO:0008006" key="5">
    <source>
        <dbReference type="Google" id="ProtNLM"/>
    </source>
</evidence>
<accession>A0A1F8BH89</accession>
<name>A0A1F8BH89_9BACT</name>
<dbReference type="EMBL" id="MGHF01000017">
    <property type="protein sequence ID" value="OGM63424.1"/>
    <property type="molecule type" value="Genomic_DNA"/>
</dbReference>
<evidence type="ECO:0000256" key="2">
    <source>
        <dbReference type="SAM" id="Phobius"/>
    </source>
</evidence>
<evidence type="ECO:0000256" key="1">
    <source>
        <dbReference type="SAM" id="MobiDB-lite"/>
    </source>
</evidence>
<protein>
    <recommendedName>
        <fullName evidence="5">Gram-positive cocci surface proteins LPxTG domain-containing protein</fullName>
    </recommendedName>
</protein>
<keyword evidence="2" id="KW-1133">Transmembrane helix</keyword>
<comment type="caution">
    <text evidence="3">The sequence shown here is derived from an EMBL/GenBank/DDBJ whole genome shotgun (WGS) entry which is preliminary data.</text>
</comment>
<keyword evidence="2" id="KW-0472">Membrane</keyword>
<feature type="transmembrane region" description="Helical" evidence="2">
    <location>
        <begin position="12"/>
        <end position="33"/>
    </location>
</feature>
<reference evidence="3 4" key="1">
    <citation type="journal article" date="2016" name="Nat. Commun.">
        <title>Thousands of microbial genomes shed light on interconnected biogeochemical processes in an aquifer system.</title>
        <authorList>
            <person name="Anantharaman K."/>
            <person name="Brown C.T."/>
            <person name="Hug L.A."/>
            <person name="Sharon I."/>
            <person name="Castelle C.J."/>
            <person name="Probst A.J."/>
            <person name="Thomas B.C."/>
            <person name="Singh A."/>
            <person name="Wilkins M.J."/>
            <person name="Karaoz U."/>
            <person name="Brodie E.L."/>
            <person name="Williams K.H."/>
            <person name="Hubbard S.S."/>
            <person name="Banfield J.F."/>
        </authorList>
    </citation>
    <scope>NUCLEOTIDE SEQUENCE [LARGE SCALE GENOMIC DNA]</scope>
</reference>
<feature type="transmembrane region" description="Helical" evidence="2">
    <location>
        <begin position="150"/>
        <end position="172"/>
    </location>
</feature>
<keyword evidence="2" id="KW-0812">Transmembrane</keyword>
<dbReference type="AlphaFoldDB" id="A0A1F8BH89"/>
<evidence type="ECO:0000313" key="3">
    <source>
        <dbReference type="EMBL" id="OGM63424.1"/>
    </source>
</evidence>
<gene>
    <name evidence="3" type="ORF">A2961_03095</name>
</gene>
<dbReference type="Proteomes" id="UP000177082">
    <property type="component" value="Unassembled WGS sequence"/>
</dbReference>
<feature type="region of interest" description="Disordered" evidence="1">
    <location>
        <begin position="72"/>
        <end position="146"/>
    </location>
</feature>
<feature type="region of interest" description="Disordered" evidence="1">
    <location>
        <begin position="41"/>
        <end position="60"/>
    </location>
</feature>
<sequence>MKDFIKKNGLTFAITIATIVLAGVAIFTAIRLYQLRSVPVAPTAPSSEPHAETGSPTSTPCEYGSCTKLTFTIATPTPTGTSTSSPTATPTGTPTSTPTDTPTSTPTGSSTATPTSSSTSTPTSSSTSTPSTSAPSQSPTSQPELPQAGVGLPTLVGIGLGGLLLIFAIALVL</sequence>
<organism evidence="3 4">
    <name type="scientific">Candidatus Woesebacteria bacterium RIFCSPLOWO2_01_FULL_39_21</name>
    <dbReference type="NCBI Taxonomy" id="1802519"/>
    <lineage>
        <taxon>Bacteria</taxon>
        <taxon>Candidatus Woeseibacteriota</taxon>
    </lineage>
</organism>
<feature type="compositionally biased region" description="Low complexity" evidence="1">
    <location>
        <begin position="75"/>
        <end position="146"/>
    </location>
</feature>
<dbReference type="STRING" id="1802519.A2961_03095"/>